<dbReference type="PROSITE" id="PS51163">
    <property type="entry name" value="YRDC"/>
    <property type="match status" value="1"/>
</dbReference>
<evidence type="ECO:0000256" key="4">
    <source>
        <dbReference type="ARBA" id="ARBA00022490"/>
    </source>
</evidence>
<dbReference type="NCBIfam" id="TIGR00057">
    <property type="entry name" value="L-threonylcarbamoyladenylate synthase"/>
    <property type="match status" value="1"/>
</dbReference>
<evidence type="ECO:0000256" key="11">
    <source>
        <dbReference type="ARBA" id="ARBA00048366"/>
    </source>
</evidence>
<dbReference type="AlphaFoldDB" id="A0A1H2JLE8"/>
<dbReference type="STRING" id="419479.SAMN04488563_2802"/>
<reference evidence="14" key="1">
    <citation type="submission" date="2016-10" db="EMBL/GenBank/DDBJ databases">
        <authorList>
            <person name="Varghese N."/>
            <person name="Submissions S."/>
        </authorList>
    </citation>
    <scope>NUCLEOTIDE SEQUENCE [LARGE SCALE GENOMIC DNA]</scope>
    <source>
        <strain evidence="14">DSM 45079</strain>
    </source>
</reference>
<dbReference type="GO" id="GO:0000049">
    <property type="term" value="F:tRNA binding"/>
    <property type="evidence" value="ECO:0007669"/>
    <property type="project" value="TreeGrafter"/>
</dbReference>
<evidence type="ECO:0000259" key="12">
    <source>
        <dbReference type="PROSITE" id="PS51163"/>
    </source>
</evidence>
<dbReference type="GO" id="GO:0003725">
    <property type="term" value="F:double-stranded RNA binding"/>
    <property type="evidence" value="ECO:0007669"/>
    <property type="project" value="InterPro"/>
</dbReference>
<evidence type="ECO:0000256" key="10">
    <source>
        <dbReference type="ARBA" id="ARBA00029774"/>
    </source>
</evidence>
<evidence type="ECO:0000256" key="9">
    <source>
        <dbReference type="ARBA" id="ARBA00022840"/>
    </source>
</evidence>
<dbReference type="GO" id="GO:0061710">
    <property type="term" value="F:L-threonylcarbamoyladenylate synthase"/>
    <property type="evidence" value="ECO:0007669"/>
    <property type="project" value="UniProtKB-EC"/>
</dbReference>
<feature type="domain" description="YrdC-like" evidence="12">
    <location>
        <begin position="14"/>
        <end position="198"/>
    </location>
</feature>
<dbReference type="GO" id="GO:0008033">
    <property type="term" value="P:tRNA processing"/>
    <property type="evidence" value="ECO:0007669"/>
    <property type="project" value="UniProtKB-KW"/>
</dbReference>
<dbReference type="GO" id="GO:0006450">
    <property type="term" value="P:regulation of translational fidelity"/>
    <property type="evidence" value="ECO:0007669"/>
    <property type="project" value="TreeGrafter"/>
</dbReference>
<evidence type="ECO:0000256" key="1">
    <source>
        <dbReference type="ARBA" id="ARBA00004496"/>
    </source>
</evidence>
<evidence type="ECO:0000256" key="5">
    <source>
        <dbReference type="ARBA" id="ARBA00022679"/>
    </source>
</evidence>
<proteinExistence type="inferred from homology"/>
<dbReference type="InterPro" id="IPR017945">
    <property type="entry name" value="DHBP_synth_RibB-like_a/b_dom"/>
</dbReference>
<evidence type="ECO:0000256" key="3">
    <source>
        <dbReference type="ARBA" id="ARBA00012584"/>
    </source>
</evidence>
<dbReference type="Gene3D" id="3.90.870.10">
    <property type="entry name" value="DHBP synthase"/>
    <property type="match status" value="1"/>
</dbReference>
<keyword evidence="8" id="KW-0547">Nucleotide-binding</keyword>
<dbReference type="GO" id="GO:0005737">
    <property type="term" value="C:cytoplasm"/>
    <property type="evidence" value="ECO:0007669"/>
    <property type="project" value="UniProtKB-SubCell"/>
</dbReference>
<keyword evidence="4" id="KW-0963">Cytoplasm</keyword>
<accession>A0A1H2JLE8</accession>
<dbReference type="InterPro" id="IPR006070">
    <property type="entry name" value="Sua5-like_dom"/>
</dbReference>
<comment type="catalytic activity">
    <reaction evidence="11">
        <text>L-threonine + hydrogencarbonate + ATP = L-threonylcarbamoyladenylate + diphosphate + H2O</text>
        <dbReference type="Rhea" id="RHEA:36407"/>
        <dbReference type="ChEBI" id="CHEBI:15377"/>
        <dbReference type="ChEBI" id="CHEBI:17544"/>
        <dbReference type="ChEBI" id="CHEBI:30616"/>
        <dbReference type="ChEBI" id="CHEBI:33019"/>
        <dbReference type="ChEBI" id="CHEBI:57926"/>
        <dbReference type="ChEBI" id="CHEBI:73682"/>
        <dbReference type="EC" id="2.7.7.87"/>
    </reaction>
</comment>
<organism evidence="13 14">
    <name type="scientific">Jiangella alkaliphila</name>
    <dbReference type="NCBI Taxonomy" id="419479"/>
    <lineage>
        <taxon>Bacteria</taxon>
        <taxon>Bacillati</taxon>
        <taxon>Actinomycetota</taxon>
        <taxon>Actinomycetes</taxon>
        <taxon>Jiangellales</taxon>
        <taxon>Jiangellaceae</taxon>
        <taxon>Jiangella</taxon>
    </lineage>
</organism>
<gene>
    <name evidence="13" type="ORF">SAMN04488563_2802</name>
</gene>
<dbReference type="PANTHER" id="PTHR17490:SF16">
    <property type="entry name" value="THREONYLCARBAMOYL-AMP SYNTHASE"/>
    <property type="match status" value="1"/>
</dbReference>
<sequence length="215" mass="22083">MSPLYDCSDETKRQRGVAAAARAIRNGKLIVLPTDTVYGIGADAFTPEAVAALLQAKGRGRDMPVPVLVGSPATLGGVAVTDKTIDALVEAFWPGGLTLICRQQPSVRWDLGDTGGTVAVRMPDHDVAVEVLKTTGPLAVSSANVTGQSPARTAGDARDQLGDSVAVYLEAGDTGSDTPSTIVDVSGSLPRVLRQGALGLAELQSVVPELQGPEA</sequence>
<keyword evidence="5" id="KW-0808">Transferase</keyword>
<dbReference type="OrthoDB" id="9814580at2"/>
<keyword evidence="6" id="KW-0819">tRNA processing</keyword>
<dbReference type="GO" id="GO:0005524">
    <property type="term" value="F:ATP binding"/>
    <property type="evidence" value="ECO:0007669"/>
    <property type="project" value="UniProtKB-KW"/>
</dbReference>
<dbReference type="RefSeq" id="WP_046771348.1">
    <property type="nucleotide sequence ID" value="NZ_LBMC01000041.1"/>
</dbReference>
<evidence type="ECO:0000256" key="2">
    <source>
        <dbReference type="ARBA" id="ARBA00007663"/>
    </source>
</evidence>
<keyword evidence="7" id="KW-0548">Nucleotidyltransferase</keyword>
<dbReference type="PANTHER" id="PTHR17490">
    <property type="entry name" value="SUA5"/>
    <property type="match status" value="1"/>
</dbReference>
<evidence type="ECO:0000313" key="13">
    <source>
        <dbReference type="EMBL" id="SDU56895.1"/>
    </source>
</evidence>
<dbReference type="Proteomes" id="UP000182977">
    <property type="component" value="Chromosome I"/>
</dbReference>
<name>A0A1H2JLE8_9ACTN</name>
<dbReference type="EMBL" id="LT629791">
    <property type="protein sequence ID" value="SDU56895.1"/>
    <property type="molecule type" value="Genomic_DNA"/>
</dbReference>
<evidence type="ECO:0000256" key="7">
    <source>
        <dbReference type="ARBA" id="ARBA00022695"/>
    </source>
</evidence>
<dbReference type="Pfam" id="PF01300">
    <property type="entry name" value="Sua5_yciO_yrdC"/>
    <property type="match status" value="1"/>
</dbReference>
<dbReference type="InterPro" id="IPR050156">
    <property type="entry name" value="TC-AMP_synthase_SUA5"/>
</dbReference>
<protein>
    <recommendedName>
        <fullName evidence="10">L-threonylcarbamoyladenylate synthase</fullName>
        <ecNumber evidence="3">2.7.7.87</ecNumber>
    </recommendedName>
    <alternativeName>
        <fullName evidence="10">L-threonylcarbamoyladenylate synthase</fullName>
    </alternativeName>
</protein>
<dbReference type="SUPFAM" id="SSF55821">
    <property type="entry name" value="YrdC/RibB"/>
    <property type="match status" value="1"/>
</dbReference>
<keyword evidence="9" id="KW-0067">ATP-binding</keyword>
<evidence type="ECO:0000313" key="14">
    <source>
        <dbReference type="Proteomes" id="UP000182977"/>
    </source>
</evidence>
<comment type="similarity">
    <text evidence="2">Belongs to the SUA5 family.</text>
</comment>
<evidence type="ECO:0000256" key="6">
    <source>
        <dbReference type="ARBA" id="ARBA00022694"/>
    </source>
</evidence>
<comment type="subcellular location">
    <subcellularLocation>
        <location evidence="1">Cytoplasm</location>
    </subcellularLocation>
</comment>
<dbReference type="EC" id="2.7.7.87" evidence="3"/>
<keyword evidence="14" id="KW-1185">Reference proteome</keyword>
<evidence type="ECO:0000256" key="8">
    <source>
        <dbReference type="ARBA" id="ARBA00022741"/>
    </source>
</evidence>